<proteinExistence type="predicted"/>
<organism evidence="1 2">
    <name type="scientific">Tetrahymena thermophila (strain SB210)</name>
    <dbReference type="NCBI Taxonomy" id="312017"/>
    <lineage>
        <taxon>Eukaryota</taxon>
        <taxon>Sar</taxon>
        <taxon>Alveolata</taxon>
        <taxon>Ciliophora</taxon>
        <taxon>Intramacronucleata</taxon>
        <taxon>Oligohymenophorea</taxon>
        <taxon>Hymenostomatida</taxon>
        <taxon>Tetrahymenina</taxon>
        <taxon>Tetrahymenidae</taxon>
        <taxon>Tetrahymena</taxon>
    </lineage>
</organism>
<dbReference type="KEGG" id="tet:TTHERM_00827220"/>
<sequence>MKKNILKKNLNGLMDQKYRYLEQFHFIVLGQIEWYEQLLNAEKYQSFIDQAIIYIKNTNFNNQEDRLIQGYAKRYLLNNQGRNLKSPPEFFFSEKTEQNQINNIKIE</sequence>
<keyword evidence="2" id="KW-1185">Reference proteome</keyword>
<dbReference type="Proteomes" id="UP000009168">
    <property type="component" value="Unassembled WGS sequence"/>
</dbReference>
<gene>
    <name evidence="1" type="ORF">TTHERM_00827220</name>
</gene>
<dbReference type="GeneID" id="7831307"/>
<accession>Q22EE7</accession>
<name>Q22EE7_TETTS</name>
<dbReference type="HOGENOM" id="CLU_2215258_0_0_1"/>
<dbReference type="RefSeq" id="XP_001031368.1">
    <property type="nucleotide sequence ID" value="XM_001031368.1"/>
</dbReference>
<reference evidence="2" key="1">
    <citation type="journal article" date="2006" name="PLoS Biol.">
        <title>Macronuclear genome sequence of the ciliate Tetrahymena thermophila, a model eukaryote.</title>
        <authorList>
            <person name="Eisen J.A."/>
            <person name="Coyne R.S."/>
            <person name="Wu M."/>
            <person name="Wu D."/>
            <person name="Thiagarajan M."/>
            <person name="Wortman J.R."/>
            <person name="Badger J.H."/>
            <person name="Ren Q."/>
            <person name="Amedeo P."/>
            <person name="Jones K.M."/>
            <person name="Tallon L.J."/>
            <person name="Delcher A.L."/>
            <person name="Salzberg S.L."/>
            <person name="Silva J.C."/>
            <person name="Haas B.J."/>
            <person name="Majoros W.H."/>
            <person name="Farzad M."/>
            <person name="Carlton J.M."/>
            <person name="Smith R.K. Jr."/>
            <person name="Garg J."/>
            <person name="Pearlman R.E."/>
            <person name="Karrer K.M."/>
            <person name="Sun L."/>
            <person name="Manning G."/>
            <person name="Elde N.C."/>
            <person name="Turkewitz A.P."/>
            <person name="Asai D.J."/>
            <person name="Wilkes D.E."/>
            <person name="Wang Y."/>
            <person name="Cai H."/>
            <person name="Collins K."/>
            <person name="Stewart B.A."/>
            <person name="Lee S.R."/>
            <person name="Wilamowska K."/>
            <person name="Weinberg Z."/>
            <person name="Ruzzo W.L."/>
            <person name="Wloga D."/>
            <person name="Gaertig J."/>
            <person name="Frankel J."/>
            <person name="Tsao C.-C."/>
            <person name="Gorovsky M.A."/>
            <person name="Keeling P.J."/>
            <person name="Waller R.F."/>
            <person name="Patron N.J."/>
            <person name="Cherry J.M."/>
            <person name="Stover N.A."/>
            <person name="Krieger C.J."/>
            <person name="del Toro C."/>
            <person name="Ryder H.F."/>
            <person name="Williamson S.C."/>
            <person name="Barbeau R.A."/>
            <person name="Hamilton E.P."/>
            <person name="Orias E."/>
        </authorList>
    </citation>
    <scope>NUCLEOTIDE SEQUENCE [LARGE SCALE GENOMIC DNA]</scope>
    <source>
        <strain evidence="2">SB210</strain>
    </source>
</reference>
<dbReference type="EMBL" id="GG662692">
    <property type="protein sequence ID" value="EAR83705.1"/>
    <property type="molecule type" value="Genomic_DNA"/>
</dbReference>
<evidence type="ECO:0000313" key="1">
    <source>
        <dbReference type="EMBL" id="EAR83705.1"/>
    </source>
</evidence>
<protein>
    <submittedName>
        <fullName evidence="1">Uncharacterized protein</fullName>
    </submittedName>
</protein>
<dbReference type="AlphaFoldDB" id="Q22EE7"/>
<evidence type="ECO:0000313" key="2">
    <source>
        <dbReference type="Proteomes" id="UP000009168"/>
    </source>
</evidence>
<dbReference type="InParanoid" id="Q22EE7"/>